<reference evidence="5 6" key="1">
    <citation type="journal article" date="2011" name="J. Bacteriol.">
        <title>Complete genome sequence of the thermoacidophilic crenarchaeon Thermoproteus uzoniensis 768-20.</title>
        <authorList>
            <person name="Mardanov A.V."/>
            <person name="Gumerov V.M."/>
            <person name="Beletsky A.V."/>
            <person name="Prokofeva M.I."/>
            <person name="Bonch-Osmolovskaya E.A."/>
            <person name="Ravin N.V."/>
            <person name="Skryabin K.G."/>
        </authorList>
    </citation>
    <scope>NUCLEOTIDE SEQUENCE [LARGE SCALE GENOMIC DNA]</scope>
    <source>
        <strain evidence="5 6">768-20</strain>
    </source>
</reference>
<dbReference type="GO" id="GO:0000287">
    <property type="term" value="F:magnesium ion binding"/>
    <property type="evidence" value="ECO:0007669"/>
    <property type="project" value="TreeGrafter"/>
</dbReference>
<dbReference type="InterPro" id="IPR046945">
    <property type="entry name" value="RHMD-like"/>
</dbReference>
<organism evidence="5 6">
    <name type="scientific">Thermoproteus uzoniensis (strain 768-20)</name>
    <dbReference type="NCBI Taxonomy" id="999630"/>
    <lineage>
        <taxon>Archaea</taxon>
        <taxon>Thermoproteota</taxon>
        <taxon>Thermoprotei</taxon>
        <taxon>Thermoproteales</taxon>
        <taxon>Thermoproteaceae</taxon>
        <taxon>Thermoproteus</taxon>
    </lineage>
</organism>
<dbReference type="AlphaFoldDB" id="F2L1G5"/>
<dbReference type="Gene3D" id="3.30.390.10">
    <property type="entry name" value="Enolase-like, N-terminal domain"/>
    <property type="match status" value="1"/>
</dbReference>
<comment type="cofactor">
    <cofactor evidence="1">
        <name>Mg(2+)</name>
        <dbReference type="ChEBI" id="CHEBI:18420"/>
    </cofactor>
</comment>
<dbReference type="Proteomes" id="UP000008138">
    <property type="component" value="Chromosome"/>
</dbReference>
<keyword evidence="2" id="KW-0479">Metal-binding</keyword>
<dbReference type="eggNOG" id="arCOG01168">
    <property type="taxonomic scope" value="Archaea"/>
</dbReference>
<dbReference type="KEGG" id="tuz:TUZN_0134"/>
<dbReference type="Pfam" id="PF13378">
    <property type="entry name" value="MR_MLE_C"/>
    <property type="match status" value="1"/>
</dbReference>
<evidence type="ECO:0000256" key="3">
    <source>
        <dbReference type="ARBA" id="ARBA00022842"/>
    </source>
</evidence>
<dbReference type="GeneID" id="10359684"/>
<sequence length="374" mass="40505">MKITRVEGIPLSVPLVSTEPRQIWADAWSRQVLVKVCADSGVCGVGEIFMNTSSYGPYLSLIEELGRHVSGLPADPNAVVDVLERRTYSIGRGGIVASVVGGIEVAVYDLAAKSLGVPLHRLLGGKRRDWVKAYASLARYKTCGDAEKVVEYALGRGFKAVKLHQHGDEVVECVARIRGDLGYGFELMVDLNTTLGRRSALGVLRKLERYELAWVEEPIWPPEDYKSLGRLARLVEIPIAAGENEYTLRGFADLVEEGGVSVLQPDAAKVGGLGKMVKIEGLAEALGAIVAPHSRPHSLWANILVAVHFVSTLPYESVVEIPPTPPVQEPLAVAVEFKDGAVKVPDVPGIGVKDDGWFGLYPPKEGEALDYHSR</sequence>
<dbReference type="SUPFAM" id="SSF51604">
    <property type="entry name" value="Enolase C-terminal domain-like"/>
    <property type="match status" value="1"/>
</dbReference>
<dbReference type="Pfam" id="PF02746">
    <property type="entry name" value="MR_MLE_N"/>
    <property type="match status" value="1"/>
</dbReference>
<dbReference type="GO" id="GO:0009063">
    <property type="term" value="P:amino acid catabolic process"/>
    <property type="evidence" value="ECO:0007669"/>
    <property type="project" value="InterPro"/>
</dbReference>
<dbReference type="InterPro" id="IPR029017">
    <property type="entry name" value="Enolase-like_N"/>
</dbReference>
<dbReference type="SUPFAM" id="SSF54826">
    <property type="entry name" value="Enolase N-terminal domain-like"/>
    <property type="match status" value="1"/>
</dbReference>
<dbReference type="CDD" id="cd03316">
    <property type="entry name" value="MR_like"/>
    <property type="match status" value="1"/>
</dbReference>
<dbReference type="InterPro" id="IPR013341">
    <property type="entry name" value="Mandelate_racemase_N_dom"/>
</dbReference>
<dbReference type="InterPro" id="IPR018110">
    <property type="entry name" value="Mandel_Rmase/mucon_lact_enz_CS"/>
</dbReference>
<accession>F2L1G5</accession>
<name>F2L1G5_THEU7</name>
<evidence type="ECO:0000256" key="1">
    <source>
        <dbReference type="ARBA" id="ARBA00001946"/>
    </source>
</evidence>
<dbReference type="STRING" id="999630.TUZN_0134"/>
<dbReference type="PANTHER" id="PTHR13794">
    <property type="entry name" value="ENOLASE SUPERFAMILY, MANDELATE RACEMASE"/>
    <property type="match status" value="1"/>
</dbReference>
<evidence type="ECO:0000259" key="4">
    <source>
        <dbReference type="SMART" id="SM00922"/>
    </source>
</evidence>
<evidence type="ECO:0000313" key="5">
    <source>
        <dbReference type="EMBL" id="AEA11635.1"/>
    </source>
</evidence>
<dbReference type="GO" id="GO:0016052">
    <property type="term" value="P:carbohydrate catabolic process"/>
    <property type="evidence" value="ECO:0007669"/>
    <property type="project" value="TreeGrafter"/>
</dbReference>
<dbReference type="SMART" id="SM00922">
    <property type="entry name" value="MR_MLE"/>
    <property type="match status" value="1"/>
</dbReference>
<dbReference type="InterPro" id="IPR036849">
    <property type="entry name" value="Enolase-like_C_sf"/>
</dbReference>
<dbReference type="EMBL" id="CP002590">
    <property type="protein sequence ID" value="AEA11635.1"/>
    <property type="molecule type" value="Genomic_DNA"/>
</dbReference>
<dbReference type="Gene3D" id="3.20.20.120">
    <property type="entry name" value="Enolase-like C-terminal domain"/>
    <property type="match status" value="1"/>
</dbReference>
<dbReference type="InterPro" id="IPR029065">
    <property type="entry name" value="Enolase_C-like"/>
</dbReference>
<evidence type="ECO:0000313" key="6">
    <source>
        <dbReference type="Proteomes" id="UP000008138"/>
    </source>
</evidence>
<evidence type="ECO:0000256" key="2">
    <source>
        <dbReference type="ARBA" id="ARBA00022723"/>
    </source>
</evidence>
<keyword evidence="3" id="KW-0460">Magnesium</keyword>
<dbReference type="RefSeq" id="WP_013678971.1">
    <property type="nucleotide sequence ID" value="NC_015315.1"/>
</dbReference>
<protein>
    <submittedName>
        <fullName evidence="5">Mandelate racemase/muconate lactonizing protein</fullName>
    </submittedName>
</protein>
<dbReference type="SFLD" id="SFLDS00001">
    <property type="entry name" value="Enolase"/>
    <property type="match status" value="1"/>
</dbReference>
<dbReference type="InterPro" id="IPR013342">
    <property type="entry name" value="Mandelate_racemase_C"/>
</dbReference>
<feature type="domain" description="Mandelate racemase/muconate lactonizing enzyme C-terminal" evidence="4">
    <location>
        <begin position="146"/>
        <end position="238"/>
    </location>
</feature>
<dbReference type="GO" id="GO:0016836">
    <property type="term" value="F:hydro-lyase activity"/>
    <property type="evidence" value="ECO:0007669"/>
    <property type="project" value="TreeGrafter"/>
</dbReference>
<proteinExistence type="predicted"/>
<dbReference type="OrthoDB" id="372081at2157"/>
<gene>
    <name evidence="5" type="ordered locus">TUZN_0134</name>
</gene>
<dbReference type="HOGENOM" id="CLU_030273_3_0_2"/>
<dbReference type="PROSITE" id="PS00909">
    <property type="entry name" value="MR_MLE_2"/>
    <property type="match status" value="1"/>
</dbReference>
<dbReference type="SFLD" id="SFLDG00179">
    <property type="entry name" value="mandelate_racemase"/>
    <property type="match status" value="1"/>
</dbReference>
<reference key="2">
    <citation type="submission" date="2011-03" db="EMBL/GenBank/DDBJ databases">
        <title>Complete genome sequence of the thermoacidophilic crenarchaeon Thermoproteus uzoniensis 768-20.</title>
        <authorList>
            <person name="Mardanov A.V."/>
            <person name="Gumerov V.M."/>
            <person name="Beletsky A.V."/>
            <person name="Prokofeva M.I."/>
            <person name="Bonch-Osmolovskaya E.A."/>
            <person name="Ravin N.V."/>
            <person name="Skryabin K.G."/>
        </authorList>
    </citation>
    <scope>NUCLEOTIDE SEQUENCE</scope>
    <source>
        <strain>768-20</strain>
    </source>
</reference>
<keyword evidence="6" id="KW-1185">Reference proteome</keyword>
<dbReference type="PANTHER" id="PTHR13794:SF58">
    <property type="entry name" value="MITOCHONDRIAL ENOLASE SUPERFAMILY MEMBER 1"/>
    <property type="match status" value="1"/>
</dbReference>